<dbReference type="InterPro" id="IPR011009">
    <property type="entry name" value="Kinase-like_dom_sf"/>
</dbReference>
<evidence type="ECO:0000313" key="2">
    <source>
        <dbReference type="EMBL" id="CCW18396.1"/>
    </source>
</evidence>
<dbReference type="Gene3D" id="3.30.200.20">
    <property type="entry name" value="Phosphorylase Kinase, domain 1"/>
    <property type="match status" value="1"/>
</dbReference>
<comment type="caution">
    <text evidence="2">The sequence shown here is derived from an EMBL/GenBank/DDBJ whole genome shotgun (WGS) entry which is preliminary data.</text>
</comment>
<dbReference type="RefSeq" id="WP_006958716.1">
    <property type="nucleotide sequence ID" value="NZ_CAVK010000136.1"/>
</dbReference>
<reference evidence="2 3" key="1">
    <citation type="submission" date="2013-03" db="EMBL/GenBank/DDBJ databases">
        <authorList>
            <person name="Le V."/>
        </authorList>
    </citation>
    <scope>NUCLEOTIDE SEQUENCE [LARGE SCALE GENOMIC DNA]</scope>
    <source>
        <strain evidence="2 3">BiD32</strain>
    </source>
</reference>
<dbReference type="EMBL" id="CAVK010000136">
    <property type="protein sequence ID" value="CCW18396.1"/>
    <property type="molecule type" value="Genomic_DNA"/>
</dbReference>
<dbReference type="Proteomes" id="UP000013201">
    <property type="component" value="Unassembled WGS sequence"/>
</dbReference>
<protein>
    <submittedName>
        <fullName evidence="2">Predicted aminoglycoside phosphotransferase</fullName>
    </submittedName>
</protein>
<dbReference type="PANTHER" id="PTHR47829">
    <property type="entry name" value="HYDROLASE, PUTATIVE (AFU_ORTHOLOGUE AFUA_1G12880)-RELATED"/>
    <property type="match status" value="1"/>
</dbReference>
<sequence length="346" mass="38399">MSTGQNEGIDVEVLSYWLVKHVKGFRAPLTIERFPGGQSNPTYKLITPQKIYVMRTQPPGPILNSAHAVDREYRVIKVLGGTNTPVPIAYALCEDPDVIGRSFFVMDCVPGVIHWQPDFPDVARADRANHFDAMNIALASLHQVDPDVVGLRDFGKTGGYLERQIRRWTRQYEIDPEAGRLERMDILAAWLADNVPDDDEVSIVHGDFRCNNLVFHGDRAEVAAILDWELSTLGHPITDFAFHLMMYRVPPGIQGGGLKGMDLTALNIPNEAEYVGAYCRRTGRDGIPHLQFHVAYNLFRFAAIVHGIKGRALRGNASSGRALEVAAVLETFVDLAWSEAGLAGLR</sequence>
<dbReference type="InterPro" id="IPR041726">
    <property type="entry name" value="ACAD10_11_N"/>
</dbReference>
<dbReference type="PANTHER" id="PTHR47829:SF1">
    <property type="entry name" value="HAD FAMILY PHOSPHATASE"/>
    <property type="match status" value="1"/>
</dbReference>
<gene>
    <name evidence="2" type="ORF">EBBID32_27490</name>
</gene>
<dbReference type="CDD" id="cd05154">
    <property type="entry name" value="ACAD10_11_N-like"/>
    <property type="match status" value="1"/>
</dbReference>
<organism evidence="2 3">
    <name type="scientific">Sphingobium indicum BiD32</name>
    <dbReference type="NCBI Taxonomy" id="1301087"/>
    <lineage>
        <taxon>Bacteria</taxon>
        <taxon>Pseudomonadati</taxon>
        <taxon>Pseudomonadota</taxon>
        <taxon>Alphaproteobacteria</taxon>
        <taxon>Sphingomonadales</taxon>
        <taxon>Sphingomonadaceae</taxon>
        <taxon>Sphingobium</taxon>
    </lineage>
</organism>
<accession>N1MN58</accession>
<dbReference type="AlphaFoldDB" id="N1MN58"/>
<dbReference type="InterPro" id="IPR002575">
    <property type="entry name" value="Aminoglycoside_PTrfase"/>
</dbReference>
<dbReference type="InterPro" id="IPR052898">
    <property type="entry name" value="ACAD10-like"/>
</dbReference>
<keyword evidence="3" id="KW-1185">Reference proteome</keyword>
<reference evidence="3" key="2">
    <citation type="submission" date="2013-04" db="EMBL/GenBank/DDBJ databases">
        <title>Bisphenol A degrading Sphingobium sp. strain BiD32.</title>
        <authorList>
            <person name="Nielsen J.L."/>
            <person name="Zhou N.A."/>
            <person name="Kjeldal H."/>
        </authorList>
    </citation>
    <scope>NUCLEOTIDE SEQUENCE [LARGE SCALE GENOMIC DNA]</scope>
    <source>
        <strain evidence="3">BiD32</strain>
    </source>
</reference>
<dbReference type="SUPFAM" id="SSF56112">
    <property type="entry name" value="Protein kinase-like (PK-like)"/>
    <property type="match status" value="1"/>
</dbReference>
<dbReference type="Gene3D" id="3.90.1200.10">
    <property type="match status" value="1"/>
</dbReference>
<name>N1MN58_9SPHN</name>
<dbReference type="Pfam" id="PF01636">
    <property type="entry name" value="APH"/>
    <property type="match status" value="1"/>
</dbReference>
<feature type="domain" description="Aminoglycoside phosphotransferase" evidence="1">
    <location>
        <begin position="30"/>
        <end position="252"/>
    </location>
</feature>
<evidence type="ECO:0000259" key="1">
    <source>
        <dbReference type="Pfam" id="PF01636"/>
    </source>
</evidence>
<evidence type="ECO:0000313" key="3">
    <source>
        <dbReference type="Proteomes" id="UP000013201"/>
    </source>
</evidence>
<proteinExistence type="predicted"/>